<reference evidence="1 2" key="1">
    <citation type="submission" date="2018-08" db="EMBL/GenBank/DDBJ databases">
        <title>Chitinophaga sp. K20C18050901, a novel bacterium isolated from forest soil.</title>
        <authorList>
            <person name="Wang C."/>
        </authorList>
    </citation>
    <scope>NUCLEOTIDE SEQUENCE [LARGE SCALE GENOMIC DNA]</scope>
    <source>
        <strain evidence="1 2">K20C18050901</strain>
    </source>
</reference>
<dbReference type="Proteomes" id="UP000261174">
    <property type="component" value="Unassembled WGS sequence"/>
</dbReference>
<evidence type="ECO:0000313" key="2">
    <source>
        <dbReference type="Proteomes" id="UP000261174"/>
    </source>
</evidence>
<dbReference type="RefSeq" id="WP_116855162.1">
    <property type="nucleotide sequence ID" value="NZ_QTJV01000007.1"/>
</dbReference>
<gene>
    <name evidence="1" type="ORF">DXN04_20025</name>
</gene>
<dbReference type="OrthoDB" id="8263000at2"/>
<protein>
    <submittedName>
        <fullName evidence="1">Uncharacterized protein</fullName>
    </submittedName>
</protein>
<sequence>MNNKPIQIQKDSRFDYNKLREEALALVQKLSGHIWTDYNIHDPGVTMLEQLCFAITDLGYKTSFPIEEILAGPNGRIDPQAHAFFNKGEILSAGPVTIADFCKLLLGQVEGVEQVWIEPVTSKSGSTICKGIFKVLVQPDENITASKNYDQLEDDVRRCLMRYRNLGENYEEIIILRPLNIAIKAAILVNGKQPVKETLAYICNTIEQTIHPPVRFLSEAELLAMNKTTDEIYSGPLLSGGFIPDEDLKPRRIQVDPAELTKAISSLDDVLQVKYLYLSSDEKNFRNKPVQIPAGYFPSVDISNNTNDISIISDQVEHHSQDALFWNVFERIKEVRKRHYTGQQVAMADTSLQSVFRDLGRYYSIQHFFPAIYGIGHEGIPRDAPRERKAQARQLKGYLLFFEQILANYSAQLGNIPHIFSPSKTQTRFTQALTDVPGVEDLLSPDYEPLAVQSDASKEAILDHLLARFNLPLLPYPITLYQRLYGGITTLAWKQNLLKKLPALMYARLQAEAGGYQETLRQLLYMQREQGERLTDVFEQSHLGTTNEHPSEQFTLHEGGEIIHVVSEIPPDQEGYYFGHQPLNLLRHGIEPAHYRVVQGYVLYKAPGQRIWQAVAKHSNHDDALAAKESMIRHLKDISIQSEGFYIVEHILLKPSFKDPVYGYRVKNRRGEILKEEQRLTFAEREAAIAGLDINGQIEFFVMATPWHVLPESFFKFNITVVLPGWPARCQYEEFRRFTESLFRDLTPPQYKLKFRWLGVNDMRSFEAAYFNPNNKDKLLDFLA</sequence>
<dbReference type="AlphaFoldDB" id="A0A3E1NZM4"/>
<comment type="caution">
    <text evidence="1">The sequence shown here is derived from an EMBL/GenBank/DDBJ whole genome shotgun (WGS) entry which is preliminary data.</text>
</comment>
<evidence type="ECO:0000313" key="1">
    <source>
        <dbReference type="EMBL" id="RFM33314.1"/>
    </source>
</evidence>
<keyword evidence="2" id="KW-1185">Reference proteome</keyword>
<accession>A0A3E1NZM4</accession>
<name>A0A3E1NZM4_9BACT</name>
<proteinExistence type="predicted"/>
<organism evidence="1 2">
    <name type="scientific">Chitinophaga silvisoli</name>
    <dbReference type="NCBI Taxonomy" id="2291814"/>
    <lineage>
        <taxon>Bacteria</taxon>
        <taxon>Pseudomonadati</taxon>
        <taxon>Bacteroidota</taxon>
        <taxon>Chitinophagia</taxon>
        <taxon>Chitinophagales</taxon>
        <taxon>Chitinophagaceae</taxon>
        <taxon>Chitinophaga</taxon>
    </lineage>
</organism>
<dbReference type="EMBL" id="QTJV01000007">
    <property type="protein sequence ID" value="RFM33314.1"/>
    <property type="molecule type" value="Genomic_DNA"/>
</dbReference>